<keyword evidence="2" id="KW-1185">Reference proteome</keyword>
<dbReference type="Proteomes" id="UP001482620">
    <property type="component" value="Unassembled WGS sequence"/>
</dbReference>
<sequence>MRKPVSFPRGNLPPFHELNQRDFSDRRGPPWKHGVRFKQLEFLAKDIEVFDPGSQESNIEAYLLEVEHCLLDLRFPSHSEKLRHIWKTTAKSVHVFIKTLPPEISDSYPALCQALREEYYVYRDEAAATINALTVLQK</sequence>
<name>A0ABV0TI44_9TELE</name>
<gene>
    <name evidence="1" type="ORF">ILYODFUR_037929</name>
</gene>
<reference evidence="1 2" key="1">
    <citation type="submission" date="2021-06" db="EMBL/GenBank/DDBJ databases">
        <authorList>
            <person name="Palmer J.M."/>
        </authorList>
    </citation>
    <scope>NUCLEOTIDE SEQUENCE [LARGE SCALE GENOMIC DNA]</scope>
    <source>
        <strain evidence="2">if_2019</strain>
        <tissue evidence="1">Muscle</tissue>
    </source>
</reference>
<dbReference type="EMBL" id="JAHRIQ010031989">
    <property type="protein sequence ID" value="MEQ2231278.1"/>
    <property type="molecule type" value="Genomic_DNA"/>
</dbReference>
<accession>A0ABV0TI44</accession>
<evidence type="ECO:0000313" key="1">
    <source>
        <dbReference type="EMBL" id="MEQ2231278.1"/>
    </source>
</evidence>
<protein>
    <submittedName>
        <fullName evidence="1">Uncharacterized protein</fullName>
    </submittedName>
</protein>
<proteinExistence type="predicted"/>
<evidence type="ECO:0000313" key="2">
    <source>
        <dbReference type="Proteomes" id="UP001482620"/>
    </source>
</evidence>
<comment type="caution">
    <text evidence="1">The sequence shown here is derived from an EMBL/GenBank/DDBJ whole genome shotgun (WGS) entry which is preliminary data.</text>
</comment>
<organism evidence="1 2">
    <name type="scientific">Ilyodon furcidens</name>
    <name type="common">goldbreast splitfin</name>
    <dbReference type="NCBI Taxonomy" id="33524"/>
    <lineage>
        <taxon>Eukaryota</taxon>
        <taxon>Metazoa</taxon>
        <taxon>Chordata</taxon>
        <taxon>Craniata</taxon>
        <taxon>Vertebrata</taxon>
        <taxon>Euteleostomi</taxon>
        <taxon>Actinopterygii</taxon>
        <taxon>Neopterygii</taxon>
        <taxon>Teleostei</taxon>
        <taxon>Neoteleostei</taxon>
        <taxon>Acanthomorphata</taxon>
        <taxon>Ovalentaria</taxon>
        <taxon>Atherinomorphae</taxon>
        <taxon>Cyprinodontiformes</taxon>
        <taxon>Goodeidae</taxon>
        <taxon>Ilyodon</taxon>
    </lineage>
</organism>